<comment type="caution">
    <text evidence="2">The sequence shown here is derived from an EMBL/GenBank/DDBJ whole genome shotgun (WGS) entry which is preliminary data.</text>
</comment>
<dbReference type="EMBL" id="JACRSS010000002">
    <property type="protein sequence ID" value="MBC8538498.1"/>
    <property type="molecule type" value="Genomic_DNA"/>
</dbReference>
<dbReference type="AlphaFoldDB" id="A0A926DI21"/>
<evidence type="ECO:0000313" key="2">
    <source>
        <dbReference type="EMBL" id="MBC8538498.1"/>
    </source>
</evidence>
<name>A0A926DI21_9FIRM</name>
<sequence length="267" mass="30753">MEQKLCHTFAILAYKESPYLEECIQSVLGQSVKSAVYISTSTPSSYISGLAEKYGLPLYINEKEPGIASDWQFAADQCETPYLTLAHQDDVYYKTYTEKLLPYMKNSIIGFCDYEELVNGKPRRKTKMLRIKRLLLWPFYIKKSIKSKFFKKAVLRLGSPICCPAVTYNRELCGGPVFNPEYKNDLDWDAWLTFAGKPGRFTYEKQVCMAHRIHEDSETTKQIESSGRAAEDLKMFSRMWPGWIARRLAKMYAGSYASNDIAEEKKP</sequence>
<evidence type="ECO:0000313" key="3">
    <source>
        <dbReference type="Proteomes" id="UP000617951"/>
    </source>
</evidence>
<dbReference type="PANTHER" id="PTHR22916:SF3">
    <property type="entry name" value="UDP-GLCNAC:BETAGAL BETA-1,3-N-ACETYLGLUCOSAMINYLTRANSFERASE-LIKE PROTEIN 1"/>
    <property type="match status" value="1"/>
</dbReference>
<dbReference type="GO" id="GO:0016758">
    <property type="term" value="F:hexosyltransferase activity"/>
    <property type="evidence" value="ECO:0007669"/>
    <property type="project" value="UniProtKB-ARBA"/>
</dbReference>
<gene>
    <name evidence="2" type="ORF">H8693_06085</name>
</gene>
<reference evidence="2" key="1">
    <citation type="submission" date="2020-08" db="EMBL/GenBank/DDBJ databases">
        <title>Genome public.</title>
        <authorList>
            <person name="Liu C."/>
            <person name="Sun Q."/>
        </authorList>
    </citation>
    <scope>NUCLEOTIDE SEQUENCE</scope>
    <source>
        <strain evidence="2">NSJ-63</strain>
    </source>
</reference>
<dbReference type="RefSeq" id="WP_249280254.1">
    <property type="nucleotide sequence ID" value="NZ_JACRSS010000002.1"/>
</dbReference>
<keyword evidence="3" id="KW-1185">Reference proteome</keyword>
<dbReference type="Pfam" id="PF00535">
    <property type="entry name" value="Glycos_transf_2"/>
    <property type="match status" value="1"/>
</dbReference>
<organism evidence="2 3">
    <name type="scientific">Guopingia tenuis</name>
    <dbReference type="NCBI Taxonomy" id="2763656"/>
    <lineage>
        <taxon>Bacteria</taxon>
        <taxon>Bacillati</taxon>
        <taxon>Bacillota</taxon>
        <taxon>Clostridia</taxon>
        <taxon>Christensenellales</taxon>
        <taxon>Christensenellaceae</taxon>
        <taxon>Guopingia</taxon>
    </lineage>
</organism>
<dbReference type="CDD" id="cd00761">
    <property type="entry name" value="Glyco_tranf_GTA_type"/>
    <property type="match status" value="1"/>
</dbReference>
<accession>A0A926DI21</accession>
<dbReference type="PANTHER" id="PTHR22916">
    <property type="entry name" value="GLYCOSYLTRANSFERASE"/>
    <property type="match status" value="1"/>
</dbReference>
<dbReference type="SUPFAM" id="SSF53448">
    <property type="entry name" value="Nucleotide-diphospho-sugar transferases"/>
    <property type="match status" value="1"/>
</dbReference>
<dbReference type="InterPro" id="IPR029044">
    <property type="entry name" value="Nucleotide-diphossugar_trans"/>
</dbReference>
<proteinExistence type="predicted"/>
<dbReference type="Gene3D" id="3.90.550.10">
    <property type="entry name" value="Spore Coat Polysaccharide Biosynthesis Protein SpsA, Chain A"/>
    <property type="match status" value="1"/>
</dbReference>
<dbReference type="Proteomes" id="UP000617951">
    <property type="component" value="Unassembled WGS sequence"/>
</dbReference>
<protein>
    <submittedName>
        <fullName evidence="2">Glycosyltransferase</fullName>
    </submittedName>
</protein>
<dbReference type="InterPro" id="IPR001173">
    <property type="entry name" value="Glyco_trans_2-like"/>
</dbReference>
<feature type="domain" description="Glycosyltransferase 2-like" evidence="1">
    <location>
        <begin position="10"/>
        <end position="164"/>
    </location>
</feature>
<evidence type="ECO:0000259" key="1">
    <source>
        <dbReference type="Pfam" id="PF00535"/>
    </source>
</evidence>